<organism evidence="4 5">
    <name type="scientific">Aliiruegeria lutimaris</name>
    <dbReference type="NCBI Taxonomy" id="571298"/>
    <lineage>
        <taxon>Bacteria</taxon>
        <taxon>Pseudomonadati</taxon>
        <taxon>Pseudomonadota</taxon>
        <taxon>Alphaproteobacteria</taxon>
        <taxon>Rhodobacterales</taxon>
        <taxon>Roseobacteraceae</taxon>
        <taxon>Aliiruegeria</taxon>
    </lineage>
</organism>
<evidence type="ECO:0000313" key="4">
    <source>
        <dbReference type="EMBL" id="SDJ47382.1"/>
    </source>
</evidence>
<dbReference type="Proteomes" id="UP000199382">
    <property type="component" value="Unassembled WGS sequence"/>
</dbReference>
<dbReference type="SMART" id="SM00267">
    <property type="entry name" value="GGDEF"/>
    <property type="match status" value="1"/>
</dbReference>
<feature type="transmembrane region" description="Helical" evidence="1">
    <location>
        <begin position="46"/>
        <end position="63"/>
    </location>
</feature>
<dbReference type="EMBL" id="FNEK01000018">
    <property type="protein sequence ID" value="SDJ47382.1"/>
    <property type="molecule type" value="Genomic_DNA"/>
</dbReference>
<keyword evidence="1" id="KW-0812">Transmembrane</keyword>
<evidence type="ECO:0000259" key="2">
    <source>
        <dbReference type="PROSITE" id="PS50883"/>
    </source>
</evidence>
<keyword evidence="1" id="KW-1133">Transmembrane helix</keyword>
<dbReference type="InterPro" id="IPR001633">
    <property type="entry name" value="EAL_dom"/>
</dbReference>
<dbReference type="SUPFAM" id="SSF55073">
    <property type="entry name" value="Nucleotide cyclase"/>
    <property type="match status" value="1"/>
</dbReference>
<evidence type="ECO:0000313" key="5">
    <source>
        <dbReference type="Proteomes" id="UP000199382"/>
    </source>
</evidence>
<feature type="domain" description="EAL" evidence="2">
    <location>
        <begin position="257"/>
        <end position="507"/>
    </location>
</feature>
<dbReference type="CDD" id="cd01948">
    <property type="entry name" value="EAL"/>
    <property type="match status" value="1"/>
</dbReference>
<dbReference type="Pfam" id="PF00990">
    <property type="entry name" value="GGDEF"/>
    <property type="match status" value="1"/>
</dbReference>
<evidence type="ECO:0000259" key="3">
    <source>
        <dbReference type="PROSITE" id="PS50887"/>
    </source>
</evidence>
<dbReference type="InterPro" id="IPR052155">
    <property type="entry name" value="Biofilm_reg_signaling"/>
</dbReference>
<dbReference type="InterPro" id="IPR043128">
    <property type="entry name" value="Rev_trsase/Diguanyl_cyclase"/>
</dbReference>
<feature type="domain" description="GGDEF" evidence="3">
    <location>
        <begin position="116"/>
        <end position="248"/>
    </location>
</feature>
<keyword evidence="5" id="KW-1185">Reference proteome</keyword>
<dbReference type="AlphaFoldDB" id="A0A1G8U0T6"/>
<protein>
    <submittedName>
        <fullName evidence="4">Diguanylate cyclase (GGDEF) domain-containing protein</fullName>
    </submittedName>
</protein>
<dbReference type="SMART" id="SM00052">
    <property type="entry name" value="EAL"/>
    <property type="match status" value="1"/>
</dbReference>
<accession>A0A1G8U0T6</accession>
<dbReference type="GO" id="GO:0003824">
    <property type="term" value="F:catalytic activity"/>
    <property type="evidence" value="ECO:0007669"/>
    <property type="project" value="UniProtKB-ARBA"/>
</dbReference>
<dbReference type="PANTHER" id="PTHR44757">
    <property type="entry name" value="DIGUANYLATE CYCLASE DGCP"/>
    <property type="match status" value="1"/>
</dbReference>
<keyword evidence="1" id="KW-0472">Membrane</keyword>
<reference evidence="4 5" key="1">
    <citation type="submission" date="2016-10" db="EMBL/GenBank/DDBJ databases">
        <authorList>
            <person name="de Groot N.N."/>
        </authorList>
    </citation>
    <scope>NUCLEOTIDE SEQUENCE [LARGE SCALE GENOMIC DNA]</scope>
    <source>
        <strain evidence="4 5">DSM 25294</strain>
    </source>
</reference>
<gene>
    <name evidence="4" type="ORF">SAMN04488026_101819</name>
</gene>
<dbReference type="PROSITE" id="PS50887">
    <property type="entry name" value="GGDEF"/>
    <property type="match status" value="1"/>
</dbReference>
<proteinExistence type="predicted"/>
<dbReference type="Gene3D" id="3.30.70.270">
    <property type="match status" value="1"/>
</dbReference>
<evidence type="ECO:0000256" key="1">
    <source>
        <dbReference type="SAM" id="Phobius"/>
    </source>
</evidence>
<name>A0A1G8U0T6_9RHOB</name>
<dbReference type="InterPro" id="IPR029787">
    <property type="entry name" value="Nucleotide_cyclase"/>
</dbReference>
<dbReference type="CDD" id="cd01949">
    <property type="entry name" value="GGDEF"/>
    <property type="match status" value="1"/>
</dbReference>
<dbReference type="PANTHER" id="PTHR44757:SF2">
    <property type="entry name" value="BIOFILM ARCHITECTURE MAINTENANCE PROTEIN MBAA"/>
    <property type="match status" value="1"/>
</dbReference>
<dbReference type="SUPFAM" id="SSF141868">
    <property type="entry name" value="EAL domain-like"/>
    <property type="match status" value="1"/>
</dbReference>
<dbReference type="PROSITE" id="PS50883">
    <property type="entry name" value="EAL"/>
    <property type="match status" value="1"/>
</dbReference>
<dbReference type="InterPro" id="IPR035919">
    <property type="entry name" value="EAL_sf"/>
</dbReference>
<dbReference type="STRING" id="571298.SAMN04488026_101819"/>
<dbReference type="InterPro" id="IPR000160">
    <property type="entry name" value="GGDEF_dom"/>
</dbReference>
<dbReference type="Gene3D" id="3.20.20.450">
    <property type="entry name" value="EAL domain"/>
    <property type="match status" value="1"/>
</dbReference>
<sequence length="527" mass="58918">MGMQKTWFAIWAILLIAGWLMAGHIEMFELVFNFSRAHETWDIDEVFSFMILLGLALPVILTISNTKLRKSLLARQKAEERAQHIARHDPLTGLHNRRAMAEIMRERIKDAEGGGGALSILLMDLDRFKPINDLRGHDVGDQILQEVARRLKTVCQWGQVPVRLGGDEFAVVIPENENFDAATGLARRILSALKTKFQIGGGEITVGTSVGIAVWSPGIDEEQLFRHADQAMYRAKREGRGRLNFFDDDLGERLREEAELEVELTEAIEAEEIVPYFQPIVDISERRLVGFEVLARWKHPRLGQVPPTRFIALAEDTGQINAISWLILRQACNTVREWPEELSISFNLSPRQFRDSELAETISAVLRNTSFPPERLEIEITESAVIEDLGYARETIERLRWIGIRISLDDFGTGFSGLATLSRLPFDKLKIDRSFVTQVTKDAQKAKIVAGIISLADTLDLSVTAEGIETEETYELLADLNCELGQGFLFERPLPGAEISELLKSGQLGGELGCSGGSTLRSLPVAS</sequence>
<dbReference type="RefSeq" id="WP_170844524.1">
    <property type="nucleotide sequence ID" value="NZ_FNEK01000018.1"/>
</dbReference>
<dbReference type="FunFam" id="3.30.70.270:FF:000001">
    <property type="entry name" value="Diguanylate cyclase domain protein"/>
    <property type="match status" value="1"/>
</dbReference>
<dbReference type="Pfam" id="PF00563">
    <property type="entry name" value="EAL"/>
    <property type="match status" value="1"/>
</dbReference>
<dbReference type="NCBIfam" id="TIGR00254">
    <property type="entry name" value="GGDEF"/>
    <property type="match status" value="1"/>
</dbReference>